<dbReference type="STRING" id="888741.HMPREF9098_1975"/>
<sequence>MEVHDKIRVMREINQWSQEEMAEKLAMSANGYAKIERGQTNINIEKLKQIAQIFNIDMVDLIANQDKTFFFSIGDNNVNSHNYLNSMDKFQLLLDAKDELLKQKDKEIEALKEIIALLKANVEK</sequence>
<dbReference type="PANTHER" id="PTHR46558">
    <property type="entry name" value="TRACRIPTIONAL REGULATORY PROTEIN-RELATED-RELATED"/>
    <property type="match status" value="1"/>
</dbReference>
<dbReference type="PROSITE" id="PS50943">
    <property type="entry name" value="HTH_CROC1"/>
    <property type="match status" value="1"/>
</dbReference>
<dbReference type="Pfam" id="PF12844">
    <property type="entry name" value="HTH_19"/>
    <property type="match status" value="1"/>
</dbReference>
<evidence type="ECO:0000313" key="5">
    <source>
        <dbReference type="Proteomes" id="UP000004088"/>
    </source>
</evidence>
<dbReference type="PANTHER" id="PTHR46558:SF4">
    <property type="entry name" value="DNA-BIDING PHAGE PROTEIN"/>
    <property type="match status" value="1"/>
</dbReference>
<protein>
    <submittedName>
        <fullName evidence="4">DNA-binding helix-turn-helix protein</fullName>
    </submittedName>
</protein>
<evidence type="ECO:0000256" key="2">
    <source>
        <dbReference type="SAM" id="Coils"/>
    </source>
</evidence>
<dbReference type="SMART" id="SM00530">
    <property type="entry name" value="HTH_XRE"/>
    <property type="match status" value="1"/>
</dbReference>
<accession>F0F1J0</accession>
<proteinExistence type="predicted"/>
<name>F0F1J0_9NEIS</name>
<feature type="domain" description="HTH cro/C1-type" evidence="3">
    <location>
        <begin position="7"/>
        <end position="61"/>
    </location>
</feature>
<reference evidence="4 5" key="1">
    <citation type="submission" date="2011-01" db="EMBL/GenBank/DDBJ databases">
        <authorList>
            <person name="Muzny D."/>
            <person name="Qin X."/>
            <person name="Deng J."/>
            <person name="Jiang H."/>
            <person name="Liu Y."/>
            <person name="Qu J."/>
            <person name="Song X.-Z."/>
            <person name="Zhang L."/>
            <person name="Thornton R."/>
            <person name="Coyle M."/>
            <person name="Francisco L."/>
            <person name="Jackson L."/>
            <person name="Javaid M."/>
            <person name="Korchina V."/>
            <person name="Kovar C."/>
            <person name="Mata R."/>
            <person name="Mathew T."/>
            <person name="Ngo R."/>
            <person name="Nguyen L."/>
            <person name="Nguyen N."/>
            <person name="Okwuonu G."/>
            <person name="Ongeri F."/>
            <person name="Pham C."/>
            <person name="Simmons D."/>
            <person name="Wilczek-Boney K."/>
            <person name="Hale W."/>
            <person name="Jakkamsetti A."/>
            <person name="Pham P."/>
            <person name="Ruth R."/>
            <person name="San Lucas F."/>
            <person name="Warren J."/>
            <person name="Zhang J."/>
            <person name="Zhao Z."/>
            <person name="Zhou C."/>
            <person name="Zhu D."/>
            <person name="Lee S."/>
            <person name="Bess C."/>
            <person name="Blankenburg K."/>
            <person name="Forbes L."/>
            <person name="Fu Q."/>
            <person name="Gubbala S."/>
            <person name="Hirani K."/>
            <person name="Jayaseelan J.C."/>
            <person name="Lara F."/>
            <person name="Munidasa M."/>
            <person name="Palculict T."/>
            <person name="Patil S."/>
            <person name="Pu L.-L."/>
            <person name="Saada N."/>
            <person name="Tang L."/>
            <person name="Weissenberger G."/>
            <person name="Zhu Y."/>
            <person name="Hemphill L."/>
            <person name="Shang Y."/>
            <person name="Youmans B."/>
            <person name="Ayvaz T."/>
            <person name="Ross M."/>
            <person name="Santibanez J."/>
            <person name="Aqrawi P."/>
            <person name="Gross S."/>
            <person name="Joshi V."/>
            <person name="Fowler G."/>
            <person name="Nazareth L."/>
            <person name="Reid J."/>
            <person name="Worley K."/>
            <person name="Petrosino J."/>
            <person name="Highlander S."/>
            <person name="Gibbs R."/>
        </authorList>
    </citation>
    <scope>NUCLEOTIDE SEQUENCE [LARGE SCALE GENOMIC DNA]</scope>
    <source>
        <strain evidence="4 5">ATCC 33394</strain>
    </source>
</reference>
<feature type="coiled-coil region" evidence="2">
    <location>
        <begin position="94"/>
        <end position="121"/>
    </location>
</feature>
<keyword evidence="2" id="KW-0175">Coiled coil</keyword>
<evidence type="ECO:0000256" key="1">
    <source>
        <dbReference type="ARBA" id="ARBA00023125"/>
    </source>
</evidence>
<dbReference type="SUPFAM" id="SSF47413">
    <property type="entry name" value="lambda repressor-like DNA-binding domains"/>
    <property type="match status" value="1"/>
</dbReference>
<dbReference type="Proteomes" id="UP000004088">
    <property type="component" value="Unassembled WGS sequence"/>
</dbReference>
<organism evidence="4 5">
    <name type="scientific">Kingella denitrificans ATCC 33394</name>
    <dbReference type="NCBI Taxonomy" id="888741"/>
    <lineage>
        <taxon>Bacteria</taxon>
        <taxon>Pseudomonadati</taxon>
        <taxon>Pseudomonadota</taxon>
        <taxon>Betaproteobacteria</taxon>
        <taxon>Neisseriales</taxon>
        <taxon>Neisseriaceae</taxon>
        <taxon>Kingella</taxon>
    </lineage>
</organism>
<dbReference type="Gene3D" id="1.10.260.40">
    <property type="entry name" value="lambda repressor-like DNA-binding domains"/>
    <property type="match status" value="1"/>
</dbReference>
<dbReference type="HOGENOM" id="CLU_066192_15_0_4"/>
<dbReference type="AlphaFoldDB" id="F0F1J0"/>
<evidence type="ECO:0000313" key="4">
    <source>
        <dbReference type="EMBL" id="EGC16605.1"/>
    </source>
</evidence>
<dbReference type="InterPro" id="IPR010982">
    <property type="entry name" value="Lambda_DNA-bd_dom_sf"/>
</dbReference>
<gene>
    <name evidence="4" type="ORF">HMPREF9098_1975</name>
</gene>
<dbReference type="GO" id="GO:0003677">
    <property type="term" value="F:DNA binding"/>
    <property type="evidence" value="ECO:0007669"/>
    <property type="project" value="UniProtKB-KW"/>
</dbReference>
<keyword evidence="1 4" id="KW-0238">DNA-binding</keyword>
<dbReference type="InterPro" id="IPR001387">
    <property type="entry name" value="Cro/C1-type_HTH"/>
</dbReference>
<dbReference type="EMBL" id="AEWV01000040">
    <property type="protein sequence ID" value="EGC16605.1"/>
    <property type="molecule type" value="Genomic_DNA"/>
</dbReference>
<comment type="caution">
    <text evidence="4">The sequence shown here is derived from an EMBL/GenBank/DDBJ whole genome shotgun (WGS) entry which is preliminary data.</text>
</comment>
<keyword evidence="5" id="KW-1185">Reference proteome</keyword>
<dbReference type="RefSeq" id="WP_003784010.1">
    <property type="nucleotide sequence ID" value="NZ_GL870929.1"/>
</dbReference>
<evidence type="ECO:0000259" key="3">
    <source>
        <dbReference type="PROSITE" id="PS50943"/>
    </source>
</evidence>
<dbReference type="CDD" id="cd00093">
    <property type="entry name" value="HTH_XRE"/>
    <property type="match status" value="1"/>
</dbReference>